<feature type="transmembrane region" description="Helical" evidence="6">
    <location>
        <begin position="68"/>
        <end position="86"/>
    </location>
</feature>
<feature type="domain" description="EamA" evidence="7">
    <location>
        <begin position="1"/>
        <end position="137"/>
    </location>
</feature>
<feature type="transmembrane region" description="Helical" evidence="6">
    <location>
        <begin position="123"/>
        <end position="142"/>
    </location>
</feature>
<feature type="transmembrane region" description="Helical" evidence="6">
    <location>
        <begin position="267"/>
        <end position="285"/>
    </location>
</feature>
<evidence type="ECO:0000259" key="7">
    <source>
        <dbReference type="Pfam" id="PF00892"/>
    </source>
</evidence>
<dbReference type="AlphaFoldDB" id="A0A1H8CRT9"/>
<feature type="transmembrane region" description="Helical" evidence="6">
    <location>
        <begin position="242"/>
        <end position="261"/>
    </location>
</feature>
<evidence type="ECO:0000256" key="5">
    <source>
        <dbReference type="ARBA" id="ARBA00023136"/>
    </source>
</evidence>
<protein>
    <submittedName>
        <fullName evidence="8">Threonine/homoserine efflux transporter RhtA</fullName>
    </submittedName>
</protein>
<feature type="domain" description="EamA" evidence="7">
    <location>
        <begin position="150"/>
        <end position="284"/>
    </location>
</feature>
<feature type="transmembrane region" description="Helical" evidence="6">
    <location>
        <begin position="26"/>
        <end position="48"/>
    </location>
</feature>
<feature type="transmembrane region" description="Helical" evidence="6">
    <location>
        <begin position="148"/>
        <end position="168"/>
    </location>
</feature>
<evidence type="ECO:0000313" key="9">
    <source>
        <dbReference type="Proteomes" id="UP000199695"/>
    </source>
</evidence>
<gene>
    <name evidence="8" type="ORF">SAMN05444955_10478</name>
</gene>
<keyword evidence="3 6" id="KW-0812">Transmembrane</keyword>
<proteinExistence type="inferred from homology"/>
<comment type="subcellular location">
    <subcellularLocation>
        <location evidence="1">Endomembrane system</location>
        <topology evidence="1">Multi-pass membrane protein</topology>
    </subcellularLocation>
</comment>
<keyword evidence="9" id="KW-1185">Reference proteome</keyword>
<reference evidence="8 9" key="1">
    <citation type="submission" date="2016-10" db="EMBL/GenBank/DDBJ databases">
        <authorList>
            <person name="de Groot N.N."/>
        </authorList>
    </citation>
    <scope>NUCLEOTIDE SEQUENCE [LARGE SCALE GENOMIC DNA]</scope>
    <source>
        <strain evidence="8 9">DSM 46701</strain>
    </source>
</reference>
<dbReference type="Pfam" id="PF00892">
    <property type="entry name" value="EamA"/>
    <property type="match status" value="2"/>
</dbReference>
<keyword evidence="5 6" id="KW-0472">Membrane</keyword>
<evidence type="ECO:0000313" key="8">
    <source>
        <dbReference type="EMBL" id="SEM97706.1"/>
    </source>
</evidence>
<evidence type="ECO:0000256" key="3">
    <source>
        <dbReference type="ARBA" id="ARBA00022692"/>
    </source>
</evidence>
<name>A0A1H8CRT9_9BACL</name>
<organism evidence="8 9">
    <name type="scientific">Lihuaxuella thermophila</name>
    <dbReference type="NCBI Taxonomy" id="1173111"/>
    <lineage>
        <taxon>Bacteria</taxon>
        <taxon>Bacillati</taxon>
        <taxon>Bacillota</taxon>
        <taxon>Bacilli</taxon>
        <taxon>Bacillales</taxon>
        <taxon>Thermoactinomycetaceae</taxon>
        <taxon>Lihuaxuella</taxon>
    </lineage>
</organism>
<dbReference type="InterPro" id="IPR000620">
    <property type="entry name" value="EamA_dom"/>
</dbReference>
<dbReference type="PANTHER" id="PTHR32322:SF2">
    <property type="entry name" value="EAMA DOMAIN-CONTAINING PROTEIN"/>
    <property type="match status" value="1"/>
</dbReference>
<dbReference type="InterPro" id="IPR037185">
    <property type="entry name" value="EmrE-like"/>
</dbReference>
<dbReference type="PANTHER" id="PTHR32322">
    <property type="entry name" value="INNER MEMBRANE TRANSPORTER"/>
    <property type="match status" value="1"/>
</dbReference>
<dbReference type="Proteomes" id="UP000199695">
    <property type="component" value="Unassembled WGS sequence"/>
</dbReference>
<accession>A0A1H8CRT9</accession>
<sequence length="302" mass="32464">MVLAGASLWGISGTVAQVLFQQKGFQTGWLVSVRLLFSGVLLLSLAALRKQEGSIWRVWKDARDRSSILIFGLIGLLGVQYTYFAAVETGNATTATLLQFLGPAFITLYLALRLGKVPQKKDLFALVLAMIGTFLLVTNGSLDGLTVSGMAVFWGLASAVTAAFYTLYPDRLIDRWGSTITVGWGMLVGGVGLSLISPPWNLHGQSWSVYTGLLVLFVILFGTLIAFYLYLDSLRFISPAEVGILGSAEPLSAAVMSVLWLNHSLGLYEMIGGLFIIATVCILSVKADVKERVFSVPGGKTG</sequence>
<feature type="transmembrane region" description="Helical" evidence="6">
    <location>
        <begin position="209"/>
        <end position="230"/>
    </location>
</feature>
<dbReference type="SUPFAM" id="SSF103481">
    <property type="entry name" value="Multidrug resistance efflux transporter EmrE"/>
    <property type="match status" value="2"/>
</dbReference>
<feature type="transmembrane region" description="Helical" evidence="6">
    <location>
        <begin position="92"/>
        <end position="111"/>
    </location>
</feature>
<dbReference type="EMBL" id="FOCQ01000004">
    <property type="protein sequence ID" value="SEM97706.1"/>
    <property type="molecule type" value="Genomic_DNA"/>
</dbReference>
<comment type="similarity">
    <text evidence="2">Belongs to the EamA transporter family.</text>
</comment>
<feature type="transmembrane region" description="Helical" evidence="6">
    <location>
        <begin position="180"/>
        <end position="197"/>
    </location>
</feature>
<evidence type="ECO:0000256" key="4">
    <source>
        <dbReference type="ARBA" id="ARBA00022989"/>
    </source>
</evidence>
<dbReference type="InterPro" id="IPR050638">
    <property type="entry name" value="AA-Vitamin_Transporters"/>
</dbReference>
<keyword evidence="4 6" id="KW-1133">Transmembrane helix</keyword>
<evidence type="ECO:0000256" key="6">
    <source>
        <dbReference type="SAM" id="Phobius"/>
    </source>
</evidence>
<dbReference type="GO" id="GO:0016020">
    <property type="term" value="C:membrane"/>
    <property type="evidence" value="ECO:0007669"/>
    <property type="project" value="UniProtKB-SubCell"/>
</dbReference>
<evidence type="ECO:0000256" key="1">
    <source>
        <dbReference type="ARBA" id="ARBA00004127"/>
    </source>
</evidence>
<evidence type="ECO:0000256" key="2">
    <source>
        <dbReference type="ARBA" id="ARBA00007362"/>
    </source>
</evidence>